<dbReference type="RefSeq" id="WP_014429009.1">
    <property type="nucleotide sequence ID" value="NC_017075.1"/>
</dbReference>
<keyword evidence="1" id="KW-0812">Transmembrane</keyword>
<dbReference type="EMBL" id="AP012320">
    <property type="protein sequence ID" value="BAL96148.1"/>
    <property type="molecule type" value="Genomic_DNA"/>
</dbReference>
<dbReference type="KEGG" id="rge:RGE_28090"/>
<reference evidence="2 3" key="1">
    <citation type="journal article" date="2012" name="J. Bacteriol.">
        <title>Complete genome sequence of phototrophic betaproteobacterium Rubrivivax gelatinosus IL144.</title>
        <authorList>
            <person name="Nagashima S."/>
            <person name="Kamimura A."/>
            <person name="Shimizu T."/>
            <person name="Nakamura-isaki S."/>
            <person name="Aono E."/>
            <person name="Sakamoto K."/>
            <person name="Ichikawa N."/>
            <person name="Nakazawa H."/>
            <person name="Sekine M."/>
            <person name="Yamazaki S."/>
            <person name="Fujita N."/>
            <person name="Shimada K."/>
            <person name="Hanada S."/>
            <person name="Nagashima K.V.P."/>
        </authorList>
    </citation>
    <scope>NUCLEOTIDE SEQUENCE [LARGE SCALE GENOMIC DNA]</scope>
    <source>
        <strain evidence="3">NBRC 100245 / IL144</strain>
    </source>
</reference>
<evidence type="ECO:0000313" key="3">
    <source>
        <dbReference type="Proteomes" id="UP000007883"/>
    </source>
</evidence>
<gene>
    <name evidence="2" type="ordered locus">RGE_28090</name>
</gene>
<dbReference type="PATRIC" id="fig|983917.3.peg.2739"/>
<accession>I0HT11</accession>
<evidence type="ECO:0008006" key="4">
    <source>
        <dbReference type="Google" id="ProtNLM"/>
    </source>
</evidence>
<dbReference type="AlphaFoldDB" id="I0HT11"/>
<keyword evidence="3" id="KW-1185">Reference proteome</keyword>
<evidence type="ECO:0000256" key="1">
    <source>
        <dbReference type="SAM" id="Phobius"/>
    </source>
</evidence>
<name>I0HT11_RUBGI</name>
<dbReference type="Proteomes" id="UP000007883">
    <property type="component" value="Chromosome"/>
</dbReference>
<keyword evidence="1" id="KW-1133">Transmembrane helix</keyword>
<sequence length="140" mass="15141">MTQTSFTDADVLRARIAARIAAGLTERADDLPHDISERLRIAREQALTRARAVRQEAAAESIVAVSGGAAVRGGPPWWQRLAVVLPLVMLVAGLVLIREHDHREQVLAAADIDSVLLADDLPPAAYSDPGFAEYLKTQQP</sequence>
<dbReference type="InterPro" id="IPR022064">
    <property type="entry name" value="DUF3619"/>
</dbReference>
<evidence type="ECO:0000313" key="2">
    <source>
        <dbReference type="EMBL" id="BAL96148.1"/>
    </source>
</evidence>
<dbReference type="Pfam" id="PF12279">
    <property type="entry name" value="DUF3619"/>
    <property type="match status" value="1"/>
</dbReference>
<organism evidence="2 3">
    <name type="scientific">Rubrivivax gelatinosus (strain NBRC 100245 / IL144)</name>
    <dbReference type="NCBI Taxonomy" id="983917"/>
    <lineage>
        <taxon>Bacteria</taxon>
        <taxon>Pseudomonadati</taxon>
        <taxon>Pseudomonadota</taxon>
        <taxon>Betaproteobacteria</taxon>
        <taxon>Burkholderiales</taxon>
        <taxon>Sphaerotilaceae</taxon>
        <taxon>Rubrivivax</taxon>
    </lineage>
</organism>
<dbReference type="eggNOG" id="ENOG50333E6">
    <property type="taxonomic scope" value="Bacteria"/>
</dbReference>
<feature type="transmembrane region" description="Helical" evidence="1">
    <location>
        <begin position="77"/>
        <end position="97"/>
    </location>
</feature>
<protein>
    <recommendedName>
        <fullName evidence="4">DUF3619 family protein</fullName>
    </recommendedName>
</protein>
<dbReference type="HOGENOM" id="CLU_131372_0_0_4"/>
<dbReference type="STRING" id="983917.RGE_28090"/>
<keyword evidence="1" id="KW-0472">Membrane</keyword>
<proteinExistence type="predicted"/>